<feature type="transmembrane region" description="Helical" evidence="1">
    <location>
        <begin position="12"/>
        <end position="36"/>
    </location>
</feature>
<evidence type="ECO:0000313" key="2">
    <source>
        <dbReference type="EMBL" id="NIK87700.1"/>
    </source>
</evidence>
<feature type="transmembrane region" description="Helical" evidence="1">
    <location>
        <begin position="57"/>
        <end position="81"/>
    </location>
</feature>
<dbReference type="RefSeq" id="WP_167081544.1">
    <property type="nucleotide sequence ID" value="NZ_BAAADC010000001.1"/>
</dbReference>
<keyword evidence="1" id="KW-0812">Transmembrane</keyword>
<keyword evidence="3" id="KW-1185">Reference proteome</keyword>
<name>A0A846MXF1_9PROT</name>
<accession>A0A846MXF1</accession>
<sequence length="139" mass="14126">MNGSWSTLAYFGATALVIVILGIAAVFLYLVVVNRIEVKDILAEPESGKASLSRLQFLIFTFVIAGLFLLLSIEAGTFVTIPESVLWLLGLSGGSYTLSKGIAAQTHGPAARASANASAAQAAAAAAVAAAAAQSTTTP</sequence>
<dbReference type="EMBL" id="JAASRM010000001">
    <property type="protein sequence ID" value="NIK87700.1"/>
    <property type="molecule type" value="Genomic_DNA"/>
</dbReference>
<evidence type="ECO:0000256" key="1">
    <source>
        <dbReference type="SAM" id="Phobius"/>
    </source>
</evidence>
<keyword evidence="1" id="KW-1133">Transmembrane helix</keyword>
<keyword evidence="1" id="KW-0472">Membrane</keyword>
<dbReference type="AlphaFoldDB" id="A0A846MXF1"/>
<comment type="caution">
    <text evidence="2">The sequence shown here is derived from an EMBL/GenBank/DDBJ whole genome shotgun (WGS) entry which is preliminary data.</text>
</comment>
<evidence type="ECO:0000313" key="3">
    <source>
        <dbReference type="Proteomes" id="UP000570514"/>
    </source>
</evidence>
<gene>
    <name evidence="2" type="ORF">FHS83_001018</name>
</gene>
<organism evidence="2 3">
    <name type="scientific">Rhizomicrobium palustre</name>
    <dbReference type="NCBI Taxonomy" id="189966"/>
    <lineage>
        <taxon>Bacteria</taxon>
        <taxon>Pseudomonadati</taxon>
        <taxon>Pseudomonadota</taxon>
        <taxon>Alphaproteobacteria</taxon>
        <taxon>Micropepsales</taxon>
        <taxon>Micropepsaceae</taxon>
        <taxon>Rhizomicrobium</taxon>
    </lineage>
</organism>
<reference evidence="2 3" key="1">
    <citation type="submission" date="2020-03" db="EMBL/GenBank/DDBJ databases">
        <title>Genomic Encyclopedia of Type Strains, Phase IV (KMG-IV): sequencing the most valuable type-strain genomes for metagenomic binning, comparative biology and taxonomic classification.</title>
        <authorList>
            <person name="Goeker M."/>
        </authorList>
    </citation>
    <scope>NUCLEOTIDE SEQUENCE [LARGE SCALE GENOMIC DNA]</scope>
    <source>
        <strain evidence="2 3">DSM 19867</strain>
    </source>
</reference>
<proteinExistence type="predicted"/>
<protein>
    <submittedName>
        <fullName evidence="2">Uncharacterized protein</fullName>
    </submittedName>
</protein>
<dbReference type="Proteomes" id="UP000570514">
    <property type="component" value="Unassembled WGS sequence"/>
</dbReference>